<evidence type="ECO:0000256" key="5">
    <source>
        <dbReference type="SAM" id="Phobius"/>
    </source>
</evidence>
<feature type="transmembrane region" description="Helical" evidence="5">
    <location>
        <begin position="320"/>
        <end position="342"/>
    </location>
</feature>
<reference evidence="7 8" key="1">
    <citation type="submission" date="2018-04" db="EMBL/GenBank/DDBJ databases">
        <title>Complete genome sequence of the nitrogen-fixing bacterium Azospirillum humicireducens type strain SgZ-5.</title>
        <authorList>
            <person name="Yu Z."/>
        </authorList>
    </citation>
    <scope>NUCLEOTIDE SEQUENCE [LARGE SCALE GENOMIC DNA]</scope>
    <source>
        <strain evidence="7 8">SgZ-5</strain>
        <plasmid evidence="7 8">pYZ1</plasmid>
    </source>
</reference>
<dbReference type="GO" id="GO:0046943">
    <property type="term" value="F:carboxylic acid transmembrane transporter activity"/>
    <property type="evidence" value="ECO:0007669"/>
    <property type="project" value="TreeGrafter"/>
</dbReference>
<dbReference type="EMBL" id="CP028902">
    <property type="protein sequence ID" value="AWB06601.1"/>
    <property type="molecule type" value="Genomic_DNA"/>
</dbReference>
<dbReference type="InterPro" id="IPR020846">
    <property type="entry name" value="MFS_dom"/>
</dbReference>
<feature type="transmembrane region" description="Helical" evidence="5">
    <location>
        <begin position="57"/>
        <end position="77"/>
    </location>
</feature>
<organism evidence="7 8">
    <name type="scientific">Azospirillum humicireducens</name>
    <dbReference type="NCBI Taxonomy" id="1226968"/>
    <lineage>
        <taxon>Bacteria</taxon>
        <taxon>Pseudomonadati</taxon>
        <taxon>Pseudomonadota</taxon>
        <taxon>Alphaproteobacteria</taxon>
        <taxon>Rhodospirillales</taxon>
        <taxon>Azospirillaceae</taxon>
        <taxon>Azospirillum</taxon>
    </lineage>
</organism>
<dbReference type="InterPro" id="IPR011701">
    <property type="entry name" value="MFS"/>
</dbReference>
<feature type="transmembrane region" description="Helical" evidence="5">
    <location>
        <begin position="227"/>
        <end position="250"/>
    </location>
</feature>
<feature type="transmembrane region" description="Helical" evidence="5">
    <location>
        <begin position="282"/>
        <end position="308"/>
    </location>
</feature>
<dbReference type="Gene3D" id="1.20.1250.20">
    <property type="entry name" value="MFS general substrate transporter like domains"/>
    <property type="match status" value="2"/>
</dbReference>
<feature type="transmembrane region" description="Helical" evidence="5">
    <location>
        <begin position="83"/>
        <end position="104"/>
    </location>
</feature>
<evidence type="ECO:0000259" key="6">
    <source>
        <dbReference type="PROSITE" id="PS50850"/>
    </source>
</evidence>
<dbReference type="OrthoDB" id="9784658at2"/>
<dbReference type="Proteomes" id="UP000077405">
    <property type="component" value="Plasmid pYZ1"/>
</dbReference>
<keyword evidence="3 5" id="KW-1133">Transmembrane helix</keyword>
<keyword evidence="4 5" id="KW-0472">Membrane</keyword>
<sequence>MFDGFDINAITFTAPVLAREWGIAPAQMAPVFLATSAGAVLGYIACGALVARWGQRVVAATSVLLFSLGTLATITATDVFTMSLLRFVTSIGLGGALPVAVATAAGVMPERHRGTAAILVATGLSAGGVVGGVLGAPLMAHFGWTAIFIVGGLLPLLLVPAILLVLRNAESTPKGEGGKLVRELFRHGLAARTILLWLFSFLVFIDAYALLYWIPSLLSGMGMPSELAPTSTAVFSMGGLVGNIALTLLISRLGAPLTLMVATIVGLVSMAAFGLLHAPLDLMMPLVFGIGAGSIPCCVGQSALAVAFYPDRLRAAGIGWAAAVGRIGSILGPAVGGAALSLQLAPQQIILAATVPVFCAFLVLVVLAGRERRRA</sequence>
<keyword evidence="8" id="KW-1185">Reference proteome</keyword>
<dbReference type="PANTHER" id="PTHR23508:SF10">
    <property type="entry name" value="CARBOXYLIC ACID TRANSPORTER PROTEIN HOMOLOG"/>
    <property type="match status" value="1"/>
</dbReference>
<feature type="transmembrane region" description="Helical" evidence="5">
    <location>
        <begin position="348"/>
        <end position="369"/>
    </location>
</feature>
<feature type="transmembrane region" description="Helical" evidence="5">
    <location>
        <begin position="257"/>
        <end position="276"/>
    </location>
</feature>
<evidence type="ECO:0000256" key="3">
    <source>
        <dbReference type="ARBA" id="ARBA00022989"/>
    </source>
</evidence>
<dbReference type="Pfam" id="PF07690">
    <property type="entry name" value="MFS_1"/>
    <property type="match status" value="1"/>
</dbReference>
<protein>
    <submittedName>
        <fullName evidence="7">MFS transporter</fullName>
    </submittedName>
</protein>
<feature type="transmembrane region" description="Helical" evidence="5">
    <location>
        <begin position="142"/>
        <end position="166"/>
    </location>
</feature>
<dbReference type="PROSITE" id="PS50850">
    <property type="entry name" value="MFS"/>
    <property type="match status" value="1"/>
</dbReference>
<evidence type="ECO:0000313" key="7">
    <source>
        <dbReference type="EMBL" id="AWB06601.1"/>
    </source>
</evidence>
<evidence type="ECO:0000256" key="2">
    <source>
        <dbReference type="ARBA" id="ARBA00022692"/>
    </source>
</evidence>
<dbReference type="AlphaFoldDB" id="A0A2R4VQA2"/>
<dbReference type="GO" id="GO:0005886">
    <property type="term" value="C:plasma membrane"/>
    <property type="evidence" value="ECO:0007669"/>
    <property type="project" value="TreeGrafter"/>
</dbReference>
<evidence type="ECO:0000256" key="1">
    <source>
        <dbReference type="ARBA" id="ARBA00004141"/>
    </source>
</evidence>
<feature type="transmembrane region" description="Helical" evidence="5">
    <location>
        <begin position="116"/>
        <end position="136"/>
    </location>
</feature>
<feature type="transmembrane region" description="Helical" evidence="5">
    <location>
        <begin position="194"/>
        <end position="215"/>
    </location>
</feature>
<dbReference type="KEGG" id="ahu:A6A40_16100"/>
<dbReference type="InterPro" id="IPR036259">
    <property type="entry name" value="MFS_trans_sf"/>
</dbReference>
<evidence type="ECO:0000256" key="4">
    <source>
        <dbReference type="ARBA" id="ARBA00023136"/>
    </source>
</evidence>
<evidence type="ECO:0000313" key="8">
    <source>
        <dbReference type="Proteomes" id="UP000077405"/>
    </source>
</evidence>
<feature type="domain" description="Major facilitator superfamily (MFS) profile" evidence="6">
    <location>
        <begin position="1"/>
        <end position="371"/>
    </location>
</feature>
<name>A0A2R4VQA2_9PROT</name>
<geneLocation type="plasmid" evidence="7 8">
    <name>pYZ1</name>
</geneLocation>
<dbReference type="RefSeq" id="WP_108546911.1">
    <property type="nucleotide sequence ID" value="NZ_CP028902.1"/>
</dbReference>
<dbReference type="SUPFAM" id="SSF103473">
    <property type="entry name" value="MFS general substrate transporter"/>
    <property type="match status" value="1"/>
</dbReference>
<keyword evidence="2 5" id="KW-0812">Transmembrane</keyword>
<gene>
    <name evidence="7" type="ORF">A6A40_16100</name>
</gene>
<dbReference type="PANTHER" id="PTHR23508">
    <property type="entry name" value="CARBOXYLIC ACID TRANSPORTER PROTEIN HOMOLOG"/>
    <property type="match status" value="1"/>
</dbReference>
<comment type="subcellular location">
    <subcellularLocation>
        <location evidence="1">Membrane</location>
        <topology evidence="1">Multi-pass membrane protein</topology>
    </subcellularLocation>
</comment>
<accession>A0A2R4VQA2</accession>
<proteinExistence type="predicted"/>
<keyword evidence="7" id="KW-0614">Plasmid</keyword>
<feature type="transmembrane region" description="Helical" evidence="5">
    <location>
        <begin position="31"/>
        <end position="50"/>
    </location>
</feature>